<dbReference type="EMBL" id="QRWT01000004">
    <property type="protein sequence ID" value="RGT54730.1"/>
    <property type="molecule type" value="Genomic_DNA"/>
</dbReference>
<dbReference type="EMBL" id="QRQM01000038">
    <property type="protein sequence ID" value="RHN02152.1"/>
    <property type="molecule type" value="Genomic_DNA"/>
</dbReference>
<dbReference type="RefSeq" id="WP_007663757.1">
    <property type="nucleotide sequence ID" value="NZ_BAABZC010000001.1"/>
</dbReference>
<dbReference type="AlphaFoldDB" id="A0A3E4KQL4"/>
<dbReference type="PROSITE" id="PS51257">
    <property type="entry name" value="PROKAR_LIPOPROTEIN"/>
    <property type="match status" value="1"/>
</dbReference>
<proteinExistence type="predicted"/>
<feature type="region of interest" description="Disordered" evidence="1">
    <location>
        <begin position="277"/>
        <end position="302"/>
    </location>
</feature>
<reference evidence="4 5" key="1">
    <citation type="submission" date="2018-08" db="EMBL/GenBank/DDBJ databases">
        <title>A genome reference for cultivated species of the human gut microbiota.</title>
        <authorList>
            <person name="Zou Y."/>
            <person name="Xue W."/>
            <person name="Luo G."/>
        </authorList>
    </citation>
    <scope>NUCLEOTIDE SEQUENCE [LARGE SCALE GENOMIC DNA]</scope>
    <source>
        <strain evidence="2 4">AF19-10AC</strain>
        <strain evidence="3 5">AF31-23</strain>
    </source>
</reference>
<evidence type="ECO:0000313" key="3">
    <source>
        <dbReference type="EMBL" id="RHN02152.1"/>
    </source>
</evidence>
<feature type="compositionally biased region" description="Basic residues" evidence="1">
    <location>
        <begin position="277"/>
        <end position="287"/>
    </location>
</feature>
<gene>
    <name evidence="2" type="ORF">DWX27_06545</name>
    <name evidence="3" type="ORF">DWZ32_21755</name>
</gene>
<name>A0A3E4KQL4_9BACE</name>
<protein>
    <submittedName>
        <fullName evidence="2">DUF3869 domain-containing protein</fullName>
    </submittedName>
</protein>
<evidence type="ECO:0000256" key="1">
    <source>
        <dbReference type="SAM" id="MobiDB-lite"/>
    </source>
</evidence>
<dbReference type="Proteomes" id="UP000284772">
    <property type="component" value="Unassembled WGS sequence"/>
</dbReference>
<dbReference type="GeneID" id="26160088"/>
<comment type="caution">
    <text evidence="2">The sequence shown here is derived from an EMBL/GenBank/DDBJ whole genome shotgun (WGS) entry which is preliminary data.</text>
</comment>
<evidence type="ECO:0000313" key="5">
    <source>
        <dbReference type="Proteomes" id="UP000286003"/>
    </source>
</evidence>
<organism evidence="2 4">
    <name type="scientific">Bacteroides intestinalis</name>
    <dbReference type="NCBI Taxonomy" id="329854"/>
    <lineage>
        <taxon>Bacteria</taxon>
        <taxon>Pseudomonadati</taxon>
        <taxon>Bacteroidota</taxon>
        <taxon>Bacteroidia</taxon>
        <taxon>Bacteroidales</taxon>
        <taxon>Bacteroidaceae</taxon>
        <taxon>Bacteroides</taxon>
    </lineage>
</organism>
<dbReference type="Proteomes" id="UP000286003">
    <property type="component" value="Unassembled WGS sequence"/>
</dbReference>
<evidence type="ECO:0000313" key="4">
    <source>
        <dbReference type="Proteomes" id="UP000284772"/>
    </source>
</evidence>
<evidence type="ECO:0000313" key="2">
    <source>
        <dbReference type="EMBL" id="RGT54730.1"/>
    </source>
</evidence>
<sequence length="302" mass="32119">MKKIKFLNGIGSMFAFAVVALVGSLLFTSCEKEDLNATFTTEPAKATINVNVVEFPSGAAVSGVTISADKGEVSGMAVTLKAGADGSIAAQDVVISATAPAGYEAIQSVTVHVNAVKAGGVATYNATLVAVKTATPEEPDQVVIKGVREEGPARVSELLNPTHNHAGKSWWENANDYILITKVSYKLYNQQTAAKEGEVKDVDVTDFIESLKYNYTKDSVLEMKISAWSIYRAWFEVYPVTTTYTISYKNSGEILGIIKADALNGTAAQYEEMAHPSHSHAYQHGHGHGASENAGGGIVLPD</sequence>
<accession>A0A3E4KQL4</accession>